<evidence type="ECO:0000313" key="2">
    <source>
        <dbReference type="Proteomes" id="UP000429232"/>
    </source>
</evidence>
<evidence type="ECO:0000313" key="1">
    <source>
        <dbReference type="EMBL" id="QQL49901.1"/>
    </source>
</evidence>
<organism evidence="1 2">
    <name type="scientific">Mucilaginibacter ginkgonis</name>
    <dbReference type="NCBI Taxonomy" id="2682091"/>
    <lineage>
        <taxon>Bacteria</taxon>
        <taxon>Pseudomonadati</taxon>
        <taxon>Bacteroidota</taxon>
        <taxon>Sphingobacteriia</taxon>
        <taxon>Sphingobacteriales</taxon>
        <taxon>Sphingobacteriaceae</taxon>
        <taxon>Mucilaginibacter</taxon>
    </lineage>
</organism>
<sequence>MHAEEVVTSNFIEDDNIGIYGDRLQIVTLNRVVEFLKSDSQSKNIALDFKFLEACQPNLNKILIELKTAGYKIIFLNIKKSLCDELAITTIANSKNLLEGDTYSKYYFFEDANDPLTETEIAVHILFQETFKVKIKKFIEPHQQPHTSSNVYLTSYVDVKKFLSYEKEFMLFSLYKLALKIKKEWHVEIDKDPVLICQSMNSAYIVSVLSNLLKLDILILDKIGPINKLYNRLDKTIIANRKYIVVSDLVCLGTEVKIVKNIIQFIGGRFLGNVSIIKTETLSKADILRRDASIAVFSINKNNNKELGYSITTDLEQL</sequence>
<accession>A0A6I4HVH5</accession>
<protein>
    <submittedName>
        <fullName evidence="1">Uncharacterized protein</fullName>
    </submittedName>
</protein>
<name>A0A6I4HVH5_9SPHI</name>
<reference evidence="1 2" key="1">
    <citation type="submission" date="2020-12" db="EMBL/GenBank/DDBJ databases">
        <title>HMF7856_wgs.fasta genome submission.</title>
        <authorList>
            <person name="Kang H."/>
            <person name="Kim H."/>
            <person name="Joh K."/>
        </authorList>
    </citation>
    <scope>NUCLEOTIDE SEQUENCE [LARGE SCALE GENOMIC DNA]</scope>
    <source>
        <strain evidence="1 2">HMF7856</strain>
    </source>
</reference>
<gene>
    <name evidence="1" type="ORF">GO620_000170</name>
</gene>
<dbReference type="RefSeq" id="WP_157523390.1">
    <property type="nucleotide sequence ID" value="NZ_CP066775.1"/>
</dbReference>
<dbReference type="KEGG" id="mgik:GO620_000170"/>
<dbReference type="EMBL" id="CP066775">
    <property type="protein sequence ID" value="QQL49901.1"/>
    <property type="molecule type" value="Genomic_DNA"/>
</dbReference>
<keyword evidence="2" id="KW-1185">Reference proteome</keyword>
<proteinExistence type="predicted"/>
<dbReference type="Proteomes" id="UP000429232">
    <property type="component" value="Chromosome"/>
</dbReference>
<dbReference type="AlphaFoldDB" id="A0A6I4HVH5"/>